<dbReference type="EnsemblMetazoa" id="AAEL013550-RA">
    <property type="protein sequence ID" value="AAEL013550-PA"/>
    <property type="gene ID" value="AAEL013550"/>
</dbReference>
<proteinExistence type="predicted"/>
<evidence type="ECO:0000313" key="7">
    <source>
        <dbReference type="Proteomes" id="UP000008820"/>
    </source>
</evidence>
<evidence type="ECO:0000256" key="2">
    <source>
        <dbReference type="ARBA" id="ARBA00022737"/>
    </source>
</evidence>
<dbReference type="OrthoDB" id="10039931at2759"/>
<keyword evidence="2" id="KW-0677">Repeat</keyword>
<dbReference type="Gene3D" id="3.40.1800.20">
    <property type="match status" value="1"/>
</dbReference>
<dbReference type="PANTHER" id="PTHR24379">
    <property type="entry name" value="KRAB AND ZINC FINGER DOMAIN-CONTAINING"/>
    <property type="match status" value="1"/>
</dbReference>
<dbReference type="PROSITE" id="PS00028">
    <property type="entry name" value="ZINC_FINGER_C2H2_1"/>
    <property type="match status" value="5"/>
</dbReference>
<evidence type="ECO:0000256" key="5">
    <source>
        <dbReference type="SAM" id="MobiDB-lite"/>
    </source>
</evidence>
<reference evidence="6 7" key="1">
    <citation type="submission" date="2017-06" db="EMBL/GenBank/DDBJ databases">
        <title>Aedes aegypti genome working group (AGWG) sequencing and assembly.</title>
        <authorList>
            <consortium name="Aedes aegypti Genome Working Group (AGWG)"/>
            <person name="Matthews B.J."/>
        </authorList>
    </citation>
    <scope>NUCLEOTIDE SEQUENCE [LARGE SCALE GENOMIC DNA]</scope>
    <source>
        <strain evidence="6 7">LVP_AGWG</strain>
    </source>
</reference>
<feature type="region of interest" description="Disordered" evidence="5">
    <location>
        <begin position="297"/>
        <end position="321"/>
    </location>
</feature>
<evidence type="ECO:0000256" key="1">
    <source>
        <dbReference type="ARBA" id="ARBA00022723"/>
    </source>
</evidence>
<evidence type="ECO:0000256" key="4">
    <source>
        <dbReference type="ARBA" id="ARBA00022833"/>
    </source>
</evidence>
<dbReference type="VEuPathDB" id="VectorBase:AAEL013550"/>
<sequence length="534" mass="61702">MTTATCTGRCRLCLELFAKSFSSIENPELREQMTKVFSFAIPSQDGITSEVCQMCSYTISDFYQYSEKVRLNQENLLRELGKQTPLPKKYKFDVESIKIEADSYEELDKSFNIKNIQSDNKETNIGMSSNIELASIDIKTELDSDEETEDFPENIDSNEPLLSSQLSSMNSNLATLNTETTQTESQISDCSTSSISETLSGHDKFLNEHFNIACVLCSATTLTFAKLRNHFRLKHGQNDAYVMCCNKKFAKRGDIVNHIKLHLNPDAFQCDLCEKRYKSQETLTQHKLFKHMDENLPDAESTSSTLVQGQQEQTGSTGQVEVEEENRAILTDDELDSEVAAKEDQYLSEYFTLTCFQCNATKPTFTELRHHFQTAHCSDQVYVTCCKEKFSTRSRLISHIKSHGNAVHFSCEYCGKPFATRFNRRRHINTIHKNKDEAPFQVRKCDICEKEYPSFFALQCHKKAKHVEKKHECEFCGSKFKELISLREHRTVHTGEMLYTCEFCKQRYQLRTTMYSHIKRKHAIEWANKKKQRL</sequence>
<dbReference type="SUPFAM" id="SSF57716">
    <property type="entry name" value="Glucocorticoid receptor-like (DNA-binding domain)"/>
    <property type="match status" value="1"/>
</dbReference>
<dbReference type="Pfam" id="PF00096">
    <property type="entry name" value="zf-C2H2"/>
    <property type="match status" value="1"/>
</dbReference>
<reference evidence="6" key="2">
    <citation type="submission" date="2021-02" db="UniProtKB">
        <authorList>
            <consortium name="EnsemblMetazoa"/>
        </authorList>
    </citation>
    <scope>IDENTIFICATION</scope>
    <source>
        <strain evidence="6">LVP_AGWG</strain>
    </source>
</reference>
<name>A0A1S4FZJ3_AEDAE</name>
<keyword evidence="4" id="KW-0862">Zinc</keyword>
<keyword evidence="7" id="KW-1185">Reference proteome</keyword>
<dbReference type="SUPFAM" id="SSF57667">
    <property type="entry name" value="beta-beta-alpha zinc fingers"/>
    <property type="match status" value="3"/>
</dbReference>
<dbReference type="SMART" id="SM00868">
    <property type="entry name" value="zf-AD"/>
    <property type="match status" value="1"/>
</dbReference>
<dbReference type="InterPro" id="IPR036236">
    <property type="entry name" value="Znf_C2H2_sf"/>
</dbReference>
<dbReference type="Gene3D" id="3.30.160.60">
    <property type="entry name" value="Classic Zinc Finger"/>
    <property type="match status" value="3"/>
</dbReference>
<dbReference type="PROSITE" id="PS50157">
    <property type="entry name" value="ZINC_FINGER_C2H2_2"/>
    <property type="match status" value="4"/>
</dbReference>
<feature type="compositionally biased region" description="Low complexity" evidence="5">
    <location>
        <begin position="307"/>
        <end position="320"/>
    </location>
</feature>
<dbReference type="SMART" id="SM00355">
    <property type="entry name" value="ZnF_C2H2"/>
    <property type="match status" value="9"/>
</dbReference>
<organism evidence="6 7">
    <name type="scientific">Aedes aegypti</name>
    <name type="common">Yellowfever mosquito</name>
    <name type="synonym">Culex aegypti</name>
    <dbReference type="NCBI Taxonomy" id="7159"/>
    <lineage>
        <taxon>Eukaryota</taxon>
        <taxon>Metazoa</taxon>
        <taxon>Ecdysozoa</taxon>
        <taxon>Arthropoda</taxon>
        <taxon>Hexapoda</taxon>
        <taxon>Insecta</taxon>
        <taxon>Pterygota</taxon>
        <taxon>Neoptera</taxon>
        <taxon>Endopterygota</taxon>
        <taxon>Diptera</taxon>
        <taxon>Nematocera</taxon>
        <taxon>Culicoidea</taxon>
        <taxon>Culicidae</taxon>
        <taxon>Culicinae</taxon>
        <taxon>Aedini</taxon>
        <taxon>Aedes</taxon>
        <taxon>Stegomyia</taxon>
    </lineage>
</organism>
<dbReference type="InParanoid" id="A0A1S4FZJ3"/>
<dbReference type="GO" id="GO:0005634">
    <property type="term" value="C:nucleus"/>
    <property type="evidence" value="ECO:0007669"/>
    <property type="project" value="InterPro"/>
</dbReference>
<protein>
    <submittedName>
        <fullName evidence="6">Uncharacterized protein</fullName>
    </submittedName>
</protein>
<keyword evidence="1" id="KW-0479">Metal-binding</keyword>
<accession>A0A1S4FZJ3</accession>
<dbReference type="AlphaFoldDB" id="A0A1S4FZJ3"/>
<evidence type="ECO:0000256" key="3">
    <source>
        <dbReference type="ARBA" id="ARBA00022771"/>
    </source>
</evidence>
<dbReference type="PANTHER" id="PTHR24379:SF121">
    <property type="entry name" value="C2H2-TYPE DOMAIN-CONTAINING PROTEIN"/>
    <property type="match status" value="1"/>
</dbReference>
<evidence type="ECO:0000313" key="6">
    <source>
        <dbReference type="EnsemblMetazoa" id="AAEL013550-PA"/>
    </source>
</evidence>
<dbReference type="InterPro" id="IPR012934">
    <property type="entry name" value="Znf_AD"/>
</dbReference>
<gene>
    <name evidence="6" type="primary">5578174</name>
</gene>
<keyword evidence="3" id="KW-0863">Zinc-finger</keyword>
<dbReference type="Proteomes" id="UP000008820">
    <property type="component" value="Chromosome 2"/>
</dbReference>
<dbReference type="PROSITE" id="PS51915">
    <property type="entry name" value="ZAD"/>
    <property type="match status" value="1"/>
</dbReference>
<dbReference type="GO" id="GO:0008270">
    <property type="term" value="F:zinc ion binding"/>
    <property type="evidence" value="ECO:0007669"/>
    <property type="project" value="UniProtKB-UniRule"/>
</dbReference>
<dbReference type="InterPro" id="IPR013087">
    <property type="entry name" value="Znf_C2H2_type"/>
</dbReference>